<comment type="similarity">
    <text evidence="1">Belongs to the EXO5 family.</text>
</comment>
<reference evidence="2" key="1">
    <citation type="submission" date="2020-11" db="EMBL/GenBank/DDBJ databases">
        <title>Adaptations for nitrogen fixation in a non-lichenized fungal sporocarp promotes dispersal by wood-feeding termites.</title>
        <authorList>
            <consortium name="DOE Joint Genome Institute"/>
            <person name="Koch R.A."/>
            <person name="Yoon G."/>
            <person name="Arayal U."/>
            <person name="Lail K."/>
            <person name="Amirebrahimi M."/>
            <person name="Labutti K."/>
            <person name="Lipzen A."/>
            <person name="Riley R."/>
            <person name="Barry K."/>
            <person name="Henrissat B."/>
            <person name="Grigoriev I.V."/>
            <person name="Herr J.R."/>
            <person name="Aime M.C."/>
        </authorList>
    </citation>
    <scope>NUCLEOTIDE SEQUENCE</scope>
    <source>
        <strain evidence="2">MCA 3950</strain>
    </source>
</reference>
<dbReference type="EMBL" id="MU250524">
    <property type="protein sequence ID" value="KAG7452222.1"/>
    <property type="molecule type" value="Genomic_DNA"/>
</dbReference>
<dbReference type="GO" id="GO:0005634">
    <property type="term" value="C:nucleus"/>
    <property type="evidence" value="ECO:0007669"/>
    <property type="project" value="TreeGrafter"/>
</dbReference>
<dbReference type="PANTHER" id="PTHR14464:SF4">
    <property type="entry name" value="EXONUCLEASE V"/>
    <property type="match status" value="1"/>
</dbReference>
<name>A0A9P7W405_9AGAR</name>
<gene>
    <name evidence="2" type="ORF">BT62DRAFT_926433</name>
</gene>
<dbReference type="InterPro" id="IPR019190">
    <property type="entry name" value="EXOV"/>
</dbReference>
<evidence type="ECO:0008006" key="4">
    <source>
        <dbReference type="Google" id="ProtNLM"/>
    </source>
</evidence>
<dbReference type="OrthoDB" id="354769at2759"/>
<dbReference type="Pfam" id="PF09810">
    <property type="entry name" value="Exo5"/>
    <property type="match status" value="2"/>
</dbReference>
<evidence type="ECO:0000256" key="1">
    <source>
        <dbReference type="ARBA" id="ARBA00009797"/>
    </source>
</evidence>
<accession>A0A9P7W405</accession>
<dbReference type="RefSeq" id="XP_043045722.1">
    <property type="nucleotide sequence ID" value="XM_043185041.1"/>
</dbReference>
<dbReference type="GO" id="GO:0045145">
    <property type="term" value="F:single-stranded DNA 5'-3' DNA exonuclease activity"/>
    <property type="evidence" value="ECO:0007669"/>
    <property type="project" value="InterPro"/>
</dbReference>
<evidence type="ECO:0000313" key="3">
    <source>
        <dbReference type="Proteomes" id="UP000812287"/>
    </source>
</evidence>
<organism evidence="2 3">
    <name type="scientific">Guyanagaster necrorhizus</name>
    <dbReference type="NCBI Taxonomy" id="856835"/>
    <lineage>
        <taxon>Eukaryota</taxon>
        <taxon>Fungi</taxon>
        <taxon>Dikarya</taxon>
        <taxon>Basidiomycota</taxon>
        <taxon>Agaricomycotina</taxon>
        <taxon>Agaricomycetes</taxon>
        <taxon>Agaricomycetidae</taxon>
        <taxon>Agaricales</taxon>
        <taxon>Marasmiineae</taxon>
        <taxon>Physalacriaceae</taxon>
        <taxon>Guyanagaster</taxon>
    </lineage>
</organism>
<dbReference type="GO" id="GO:0036297">
    <property type="term" value="P:interstrand cross-link repair"/>
    <property type="evidence" value="ECO:0007669"/>
    <property type="project" value="TreeGrafter"/>
</dbReference>
<proteinExistence type="inferred from homology"/>
<sequence length="569" mass="64430">MPLRSDSSDFSDGGLGTLTEADYAVIDAASNFASSRETTSKGMPKVEIAVEDEDALPEAPVDTRSMYERFRFYKRLSVSDLVGPAWCEVQFEYGLLQKRWKSLEHRPASFVSRNGKDMSVKKDVAAVNNKVLKRGTFVHKKLERELNPEKTVVQVATDEEHWGVRIVDMLLSIHSLLAQGHAREMPVFGFVQGHIITGIIDELIRETAGSPDSPKRLRSPASTPRKCKKRRQLFKLSKGQSVNTHFASSSDCKFIDLAFDESQTEDLTAPRCYQHTLHLIETKTRRRESLPSDEDALPSRLQLMLYHRLLSSLISPEIPFDFTRLWDETNVDPARPFSETFLSQAGSSLGTYPAFTCLDDLTVFWRNATLELDIPGIDPCLQLIYRRQQPLEFKEDITTPSPARDPSISQFLSSPPNKIFDLDTEESSAELLWALQESWLRHLNDVSGKSVSNGAFLTISGNYALSIFPKLDAIPPVFEPSASTFKAVDLYKIIGTKEFNLDDDFLDDYLTGVLDWWMGRRRPRGVSATQTWRCNSCEYMSDCEWRTERALEIKVQAAERRAKSVPPLP</sequence>
<dbReference type="GO" id="GO:0005739">
    <property type="term" value="C:mitochondrion"/>
    <property type="evidence" value="ECO:0007669"/>
    <property type="project" value="TreeGrafter"/>
</dbReference>
<dbReference type="Proteomes" id="UP000812287">
    <property type="component" value="Unassembled WGS sequence"/>
</dbReference>
<dbReference type="GeneID" id="66107338"/>
<evidence type="ECO:0000313" key="2">
    <source>
        <dbReference type="EMBL" id="KAG7452222.1"/>
    </source>
</evidence>
<keyword evidence="3" id="KW-1185">Reference proteome</keyword>
<comment type="caution">
    <text evidence="2">The sequence shown here is derived from an EMBL/GenBank/DDBJ whole genome shotgun (WGS) entry which is preliminary data.</text>
</comment>
<dbReference type="AlphaFoldDB" id="A0A9P7W405"/>
<dbReference type="PANTHER" id="PTHR14464">
    <property type="entry name" value="EXONUCLEASE V"/>
    <property type="match status" value="1"/>
</dbReference>
<protein>
    <recommendedName>
        <fullName evidence="4">Exonuclease V</fullName>
    </recommendedName>
</protein>